<protein>
    <submittedName>
        <fullName evidence="1">Uncharacterized protein</fullName>
    </submittedName>
</protein>
<dbReference type="EMBL" id="BOMN01000001">
    <property type="protein sequence ID" value="GIE16912.1"/>
    <property type="molecule type" value="Genomic_DNA"/>
</dbReference>
<reference evidence="1 2" key="1">
    <citation type="submission" date="2021-01" db="EMBL/GenBank/DDBJ databases">
        <title>Whole genome shotgun sequence of Actinoplanes humidus NBRC 14915.</title>
        <authorList>
            <person name="Komaki H."/>
            <person name="Tamura T."/>
        </authorList>
    </citation>
    <scope>NUCLEOTIDE SEQUENCE [LARGE SCALE GENOMIC DNA]</scope>
    <source>
        <strain evidence="1 2">NBRC 14915</strain>
    </source>
</reference>
<evidence type="ECO:0000313" key="2">
    <source>
        <dbReference type="Proteomes" id="UP000603200"/>
    </source>
</evidence>
<keyword evidence="2" id="KW-1185">Reference proteome</keyword>
<organism evidence="1 2">
    <name type="scientific">Winogradskya humida</name>
    <dbReference type="NCBI Taxonomy" id="113566"/>
    <lineage>
        <taxon>Bacteria</taxon>
        <taxon>Bacillati</taxon>
        <taxon>Actinomycetota</taxon>
        <taxon>Actinomycetes</taxon>
        <taxon>Micromonosporales</taxon>
        <taxon>Micromonosporaceae</taxon>
        <taxon>Winogradskya</taxon>
    </lineage>
</organism>
<gene>
    <name evidence="1" type="ORF">Ahu01nite_000140</name>
</gene>
<sequence length="121" mass="12824">MSWSRQRGWRVSATSERTAVGVEQFRVVPHDRCGADGGEGDAGVVGLDQAHHATADEAGMPCLAGEFVVSDDDQSEAGGLRGNAVVPGTDVAEAVVESVQVLPVVRREAQRGCYVTFVTRR</sequence>
<evidence type="ECO:0000313" key="1">
    <source>
        <dbReference type="EMBL" id="GIE16912.1"/>
    </source>
</evidence>
<comment type="caution">
    <text evidence="1">The sequence shown here is derived from an EMBL/GenBank/DDBJ whole genome shotgun (WGS) entry which is preliminary data.</text>
</comment>
<dbReference type="Proteomes" id="UP000603200">
    <property type="component" value="Unassembled WGS sequence"/>
</dbReference>
<name>A0ABQ3ZF66_9ACTN</name>
<proteinExistence type="predicted"/>
<accession>A0ABQ3ZF66</accession>